<comment type="subcellular location">
    <subcellularLocation>
        <location evidence="1">Membrane</location>
        <topology evidence="1">Multi-pass membrane protein</topology>
    </subcellularLocation>
</comment>
<dbReference type="OrthoDB" id="9794225at2"/>
<dbReference type="InterPro" id="IPR004481">
    <property type="entry name" value="K/Na/Ca-exchanger"/>
</dbReference>
<feature type="transmembrane region" description="Helical" evidence="5">
    <location>
        <begin position="229"/>
        <end position="254"/>
    </location>
</feature>
<dbReference type="GO" id="GO:0006874">
    <property type="term" value="P:intracellular calcium ion homeostasis"/>
    <property type="evidence" value="ECO:0007669"/>
    <property type="project" value="TreeGrafter"/>
</dbReference>
<feature type="transmembrane region" description="Helical" evidence="5">
    <location>
        <begin position="288"/>
        <end position="305"/>
    </location>
</feature>
<dbReference type="InterPro" id="IPR004837">
    <property type="entry name" value="NaCa_Exmemb"/>
</dbReference>
<evidence type="ECO:0000256" key="5">
    <source>
        <dbReference type="SAM" id="Phobius"/>
    </source>
</evidence>
<accession>A0A2T0VY00</accession>
<dbReference type="GO" id="GO:0005886">
    <property type="term" value="C:plasma membrane"/>
    <property type="evidence" value="ECO:0007669"/>
    <property type="project" value="TreeGrafter"/>
</dbReference>
<sequence>MLIDIAYVAGGLLALVICGDVLVRGAVAVAQRAGLSPFVIGLTLVGFGTSMPELMTSLIAAFQGLPGIALGNVVGSNIANILLILGVTAAMGAVPGRALLERDGMVMLGATALCAGLIMFGYIGRAAGLLCLAALAGYLIVTFRSKRPEDEAEEPVEGMSVWAGVGVFLLGLLGVMAGAKFLVQGASEIARAFAVSEAVIGLTIVAVGTSLPELVTSVVAARKGQGAIAIGNIIGSNIFNVLGILGITAAVYPLTVPADMAGVTLAVFILAALAPAAFARIRGQIPRWAGFSFVAAYVGYVVAIVA</sequence>
<feature type="transmembrane region" description="Helical" evidence="5">
    <location>
        <begin position="112"/>
        <end position="141"/>
    </location>
</feature>
<feature type="transmembrane region" description="Helical" evidence="5">
    <location>
        <begin position="260"/>
        <end position="281"/>
    </location>
</feature>
<organism evidence="7 8">
    <name type="scientific">Yoonia maritima</name>
    <dbReference type="NCBI Taxonomy" id="1435347"/>
    <lineage>
        <taxon>Bacteria</taxon>
        <taxon>Pseudomonadati</taxon>
        <taxon>Pseudomonadota</taxon>
        <taxon>Alphaproteobacteria</taxon>
        <taxon>Rhodobacterales</taxon>
        <taxon>Paracoccaceae</taxon>
        <taxon>Yoonia</taxon>
    </lineage>
</organism>
<feature type="transmembrane region" description="Helical" evidence="5">
    <location>
        <begin position="39"/>
        <end position="61"/>
    </location>
</feature>
<dbReference type="InterPro" id="IPR044880">
    <property type="entry name" value="NCX_ion-bd_dom_sf"/>
</dbReference>
<evidence type="ECO:0000256" key="3">
    <source>
        <dbReference type="ARBA" id="ARBA00022989"/>
    </source>
</evidence>
<dbReference type="EMBL" id="PVTP01000007">
    <property type="protein sequence ID" value="PRY76990.1"/>
    <property type="molecule type" value="Genomic_DNA"/>
</dbReference>
<keyword evidence="8" id="KW-1185">Reference proteome</keyword>
<evidence type="ECO:0000256" key="1">
    <source>
        <dbReference type="ARBA" id="ARBA00004141"/>
    </source>
</evidence>
<comment type="caution">
    <text evidence="7">The sequence shown here is derived from an EMBL/GenBank/DDBJ whole genome shotgun (WGS) entry which is preliminary data.</text>
</comment>
<dbReference type="Proteomes" id="UP000238007">
    <property type="component" value="Unassembled WGS sequence"/>
</dbReference>
<reference evidence="7 8" key="1">
    <citation type="submission" date="2018-03" db="EMBL/GenBank/DDBJ databases">
        <title>Genomic Encyclopedia of Archaeal and Bacterial Type Strains, Phase II (KMG-II): from individual species to whole genera.</title>
        <authorList>
            <person name="Goeker M."/>
        </authorList>
    </citation>
    <scope>NUCLEOTIDE SEQUENCE [LARGE SCALE GENOMIC DNA]</scope>
    <source>
        <strain evidence="7 8">DSM 101533</strain>
    </source>
</reference>
<evidence type="ECO:0000313" key="7">
    <source>
        <dbReference type="EMBL" id="PRY76990.1"/>
    </source>
</evidence>
<protein>
    <submittedName>
        <fullName evidence="7">Cation:H+ antiporter</fullName>
    </submittedName>
</protein>
<keyword evidence="2 5" id="KW-0812">Transmembrane</keyword>
<proteinExistence type="predicted"/>
<name>A0A2T0VY00_9RHOB</name>
<dbReference type="PANTHER" id="PTHR10846">
    <property type="entry name" value="SODIUM/POTASSIUM/CALCIUM EXCHANGER"/>
    <property type="match status" value="1"/>
</dbReference>
<gene>
    <name evidence="7" type="ORF">CLV80_107167</name>
</gene>
<feature type="domain" description="Sodium/calcium exchanger membrane region" evidence="6">
    <location>
        <begin position="165"/>
        <end position="304"/>
    </location>
</feature>
<dbReference type="AlphaFoldDB" id="A0A2T0VY00"/>
<dbReference type="RefSeq" id="WP_106358146.1">
    <property type="nucleotide sequence ID" value="NZ_PVTP01000007.1"/>
</dbReference>
<feature type="transmembrane region" description="Helical" evidence="5">
    <location>
        <begin position="161"/>
        <end position="183"/>
    </location>
</feature>
<evidence type="ECO:0000259" key="6">
    <source>
        <dbReference type="Pfam" id="PF01699"/>
    </source>
</evidence>
<evidence type="ECO:0000256" key="2">
    <source>
        <dbReference type="ARBA" id="ARBA00022692"/>
    </source>
</evidence>
<keyword evidence="3 5" id="KW-1133">Transmembrane helix</keyword>
<evidence type="ECO:0000313" key="8">
    <source>
        <dbReference type="Proteomes" id="UP000238007"/>
    </source>
</evidence>
<dbReference type="Gene3D" id="1.20.1420.30">
    <property type="entry name" value="NCX, central ion-binding region"/>
    <property type="match status" value="1"/>
</dbReference>
<evidence type="ECO:0000256" key="4">
    <source>
        <dbReference type="ARBA" id="ARBA00023136"/>
    </source>
</evidence>
<dbReference type="GO" id="GO:0005262">
    <property type="term" value="F:calcium channel activity"/>
    <property type="evidence" value="ECO:0007669"/>
    <property type="project" value="TreeGrafter"/>
</dbReference>
<dbReference type="PANTHER" id="PTHR10846:SF8">
    <property type="entry name" value="INNER MEMBRANE PROTEIN YRBG"/>
    <property type="match status" value="1"/>
</dbReference>
<keyword evidence="4 5" id="KW-0472">Membrane</keyword>
<feature type="transmembrane region" description="Helical" evidence="5">
    <location>
        <begin position="6"/>
        <end position="27"/>
    </location>
</feature>
<dbReference type="Pfam" id="PF01699">
    <property type="entry name" value="Na_Ca_ex"/>
    <property type="match status" value="2"/>
</dbReference>
<dbReference type="NCBIfam" id="TIGR00367">
    <property type="entry name" value="calcium/sodium antiporter"/>
    <property type="match status" value="1"/>
</dbReference>
<dbReference type="GO" id="GO:0008273">
    <property type="term" value="F:calcium, potassium:sodium antiporter activity"/>
    <property type="evidence" value="ECO:0007669"/>
    <property type="project" value="TreeGrafter"/>
</dbReference>
<feature type="domain" description="Sodium/calcium exchanger membrane region" evidence="6">
    <location>
        <begin position="5"/>
        <end position="142"/>
    </location>
</feature>